<dbReference type="GO" id="GO:0003942">
    <property type="term" value="F:N-acetyl-gamma-glutamyl-phosphate reductase activity"/>
    <property type="evidence" value="ECO:0007669"/>
    <property type="project" value="InterPro"/>
</dbReference>
<dbReference type="Pfam" id="PF22698">
    <property type="entry name" value="Semialdhyde_dhC_1"/>
    <property type="match status" value="1"/>
</dbReference>
<dbReference type="EMBL" id="UINC01091884">
    <property type="protein sequence ID" value="SVC45001.1"/>
    <property type="molecule type" value="Genomic_DNA"/>
</dbReference>
<dbReference type="PROSITE" id="PS01224">
    <property type="entry name" value="ARGC"/>
    <property type="match status" value="1"/>
</dbReference>
<dbReference type="SUPFAM" id="SSF51735">
    <property type="entry name" value="NAD(P)-binding Rossmann-fold domains"/>
    <property type="match status" value="1"/>
</dbReference>
<evidence type="ECO:0000256" key="1">
    <source>
        <dbReference type="SAM" id="MobiDB-lite"/>
    </source>
</evidence>
<dbReference type="PANTHER" id="PTHR32338:SF11">
    <property type="entry name" value="[LYSW]-L-2-AMINOADIPATE_[LYSW]-L-GLUTAMATE PHOSPHATE REDUCTASE-RELATED"/>
    <property type="match status" value="1"/>
</dbReference>
<dbReference type="NCBIfam" id="TIGR01850">
    <property type="entry name" value="argC"/>
    <property type="match status" value="1"/>
</dbReference>
<dbReference type="InterPro" id="IPR036291">
    <property type="entry name" value="NAD(P)-bd_dom_sf"/>
</dbReference>
<feature type="non-terminal residue" evidence="3">
    <location>
        <position position="241"/>
    </location>
</feature>
<dbReference type="InterPro" id="IPR000706">
    <property type="entry name" value="AGPR_type-1"/>
</dbReference>
<accession>A0A382MCM7</accession>
<organism evidence="3">
    <name type="scientific">marine metagenome</name>
    <dbReference type="NCBI Taxonomy" id="408172"/>
    <lineage>
        <taxon>unclassified sequences</taxon>
        <taxon>metagenomes</taxon>
        <taxon>ecological metagenomes</taxon>
    </lineage>
</organism>
<gene>
    <name evidence="3" type="ORF">METZ01_LOCUS297855</name>
</gene>
<dbReference type="GO" id="GO:0006526">
    <property type="term" value="P:L-arginine biosynthetic process"/>
    <property type="evidence" value="ECO:0007669"/>
    <property type="project" value="InterPro"/>
</dbReference>
<dbReference type="InterPro" id="IPR023013">
    <property type="entry name" value="AGPR_AS"/>
</dbReference>
<dbReference type="Gene3D" id="3.30.360.10">
    <property type="entry name" value="Dihydrodipicolinate Reductase, domain 2"/>
    <property type="match status" value="1"/>
</dbReference>
<sequence>MRRIDEFQQVAPRLVDLSADFRLRDQTAYARWYGGEHVRPDLLGSFVYGIPERHRDAIRNATQVACAGCNATVSILALGPLAELGLIDTAVIEVKAGSSEGGNAVSDASHHPERSGVVRSYKPTGHRHVGEMQQEFGDVPIHFSATSIEMVRGILATCHVFLKQNLDEKDIWKIFRGAYADEPFIRIVKERSGIHRYPEPKLLAGTNYCDIGFERDAASSRLVVISAIDNLMKGAAGQAVQ</sequence>
<protein>
    <recommendedName>
        <fullName evidence="2">N-acetyl-gamma-glutamyl-phosphate reductase dimerisation domain-containing protein</fullName>
    </recommendedName>
</protein>
<dbReference type="SUPFAM" id="SSF55347">
    <property type="entry name" value="Glyceraldehyde-3-phosphate dehydrogenase-like, C-terminal domain"/>
    <property type="match status" value="1"/>
</dbReference>
<feature type="region of interest" description="Disordered" evidence="1">
    <location>
        <begin position="99"/>
        <end position="119"/>
    </location>
</feature>
<evidence type="ECO:0000313" key="3">
    <source>
        <dbReference type="EMBL" id="SVC45001.1"/>
    </source>
</evidence>
<feature type="domain" description="N-acetyl-gamma-glutamyl-phosphate reductase dimerisation" evidence="2">
    <location>
        <begin position="69"/>
        <end position="230"/>
    </location>
</feature>
<dbReference type="InterPro" id="IPR058924">
    <property type="entry name" value="AGPR_dimerisation_dom"/>
</dbReference>
<dbReference type="PANTHER" id="PTHR32338">
    <property type="entry name" value="N-ACETYL-GAMMA-GLUTAMYL-PHOSPHATE REDUCTASE, CHLOROPLASTIC-RELATED-RELATED"/>
    <property type="match status" value="1"/>
</dbReference>
<proteinExistence type="predicted"/>
<evidence type="ECO:0000259" key="2">
    <source>
        <dbReference type="Pfam" id="PF22698"/>
    </source>
</evidence>
<name>A0A382MCM7_9ZZZZ</name>
<dbReference type="InterPro" id="IPR050085">
    <property type="entry name" value="AGPR"/>
</dbReference>
<dbReference type="GO" id="GO:0070401">
    <property type="term" value="F:NADP+ binding"/>
    <property type="evidence" value="ECO:0007669"/>
    <property type="project" value="InterPro"/>
</dbReference>
<dbReference type="CDD" id="cd23939">
    <property type="entry name" value="AGPR_1_C_LysY"/>
    <property type="match status" value="1"/>
</dbReference>
<reference evidence="3" key="1">
    <citation type="submission" date="2018-05" db="EMBL/GenBank/DDBJ databases">
        <authorList>
            <person name="Lanie J.A."/>
            <person name="Ng W.-L."/>
            <person name="Kazmierczak K.M."/>
            <person name="Andrzejewski T.M."/>
            <person name="Davidsen T.M."/>
            <person name="Wayne K.J."/>
            <person name="Tettelin H."/>
            <person name="Glass J.I."/>
            <person name="Rusch D."/>
            <person name="Podicherti R."/>
            <person name="Tsui H.-C.T."/>
            <person name="Winkler M.E."/>
        </authorList>
    </citation>
    <scope>NUCLEOTIDE SEQUENCE</scope>
</reference>
<dbReference type="AlphaFoldDB" id="A0A382MCM7"/>